<proteinExistence type="predicted"/>
<dbReference type="InterPro" id="IPR016155">
    <property type="entry name" value="Mopterin_synth/thiamin_S_b"/>
</dbReference>
<protein>
    <submittedName>
        <fullName evidence="1">MoaD/ThiS family protein</fullName>
    </submittedName>
</protein>
<dbReference type="EMBL" id="BAABBA010000020">
    <property type="protein sequence ID" value="GAA4288996.1"/>
    <property type="molecule type" value="Genomic_DNA"/>
</dbReference>
<reference evidence="2" key="1">
    <citation type="journal article" date="2019" name="Int. J. Syst. Evol. Microbiol.">
        <title>The Global Catalogue of Microorganisms (GCM) 10K type strain sequencing project: providing services to taxonomists for standard genome sequencing and annotation.</title>
        <authorList>
            <consortium name="The Broad Institute Genomics Platform"/>
            <consortium name="The Broad Institute Genome Sequencing Center for Infectious Disease"/>
            <person name="Wu L."/>
            <person name="Ma J."/>
        </authorList>
    </citation>
    <scope>NUCLEOTIDE SEQUENCE [LARGE SCALE GENOMIC DNA]</scope>
    <source>
        <strain evidence="2">JCM 17459</strain>
    </source>
</reference>
<name>A0ABP8EYB9_9MICO</name>
<dbReference type="SUPFAM" id="SSF54285">
    <property type="entry name" value="MoaD/ThiS"/>
    <property type="match status" value="1"/>
</dbReference>
<dbReference type="Pfam" id="PF02597">
    <property type="entry name" value="ThiS"/>
    <property type="match status" value="1"/>
</dbReference>
<dbReference type="InterPro" id="IPR003749">
    <property type="entry name" value="ThiS/MoaD-like"/>
</dbReference>
<dbReference type="RefSeq" id="WP_345043707.1">
    <property type="nucleotide sequence ID" value="NZ_BAABBA010000020.1"/>
</dbReference>
<dbReference type="Proteomes" id="UP001499841">
    <property type="component" value="Unassembled WGS sequence"/>
</dbReference>
<sequence>MTTRLDSPAVGTLTARVRYFAAAAEAAGVTAEDVPLADGATASDLVAALATARGPALGRVLAISSLLVDDVVREDRSTPLGAPGAAAVRVDVLPPFAGG</sequence>
<accession>A0ABP8EYB9</accession>
<dbReference type="InterPro" id="IPR012675">
    <property type="entry name" value="Beta-grasp_dom_sf"/>
</dbReference>
<comment type="caution">
    <text evidence="1">The sequence shown here is derived from an EMBL/GenBank/DDBJ whole genome shotgun (WGS) entry which is preliminary data.</text>
</comment>
<evidence type="ECO:0000313" key="1">
    <source>
        <dbReference type="EMBL" id="GAA4288996.1"/>
    </source>
</evidence>
<organism evidence="1 2">
    <name type="scientific">Georgenia daeguensis</name>
    <dbReference type="NCBI Taxonomy" id="908355"/>
    <lineage>
        <taxon>Bacteria</taxon>
        <taxon>Bacillati</taxon>
        <taxon>Actinomycetota</taxon>
        <taxon>Actinomycetes</taxon>
        <taxon>Micrococcales</taxon>
        <taxon>Bogoriellaceae</taxon>
        <taxon>Georgenia</taxon>
    </lineage>
</organism>
<dbReference type="Gene3D" id="3.10.20.30">
    <property type="match status" value="1"/>
</dbReference>
<gene>
    <name evidence="1" type="ORF">GCM10022262_33570</name>
</gene>
<evidence type="ECO:0000313" key="2">
    <source>
        <dbReference type="Proteomes" id="UP001499841"/>
    </source>
</evidence>
<keyword evidence="2" id="KW-1185">Reference proteome</keyword>